<keyword evidence="3" id="KW-1185">Reference proteome</keyword>
<evidence type="ECO:0000313" key="3">
    <source>
        <dbReference type="Proteomes" id="UP000297391"/>
    </source>
</evidence>
<gene>
    <name evidence="2" type="ORF">DYL59_17130</name>
</gene>
<evidence type="ECO:0000313" key="2">
    <source>
        <dbReference type="EMBL" id="TFY87981.1"/>
    </source>
</evidence>
<feature type="region of interest" description="Disordered" evidence="1">
    <location>
        <begin position="587"/>
        <end position="606"/>
    </location>
</feature>
<protein>
    <submittedName>
        <fullName evidence="2">Uncharacterized protein</fullName>
    </submittedName>
</protein>
<dbReference type="RefSeq" id="WP_135290202.1">
    <property type="nucleotide sequence ID" value="NZ_QUZU01000020.1"/>
</dbReference>
<dbReference type="Proteomes" id="UP000297391">
    <property type="component" value="Unassembled WGS sequence"/>
</dbReference>
<reference evidence="2 3" key="1">
    <citation type="journal article" date="2019" name="Syst. Appl. Microbiol.">
        <title>New species of pathogenic Pseudomonas isolated from citrus in Tunisia: Proposal of Pseudomonas kairouanensis sp. nov. and Pseudomonas nabeulensis sp. nov.</title>
        <authorList>
            <person name="Oueslati M."/>
            <person name="Mulet M."/>
            <person name="Gomila M."/>
            <person name="Berge O."/>
            <person name="Hajlaoui M.R."/>
            <person name="Lalucat J."/>
            <person name="Sadfi-Zouaoui N."/>
            <person name="Garcia-Valdes E."/>
        </authorList>
    </citation>
    <scope>NUCLEOTIDE SEQUENCE [LARGE SCALE GENOMIC DNA]</scope>
    <source>
        <strain evidence="2 3">KC12</strain>
    </source>
</reference>
<name>A0A4Z0ANN2_9PSED</name>
<dbReference type="OrthoDB" id="6845417at2"/>
<comment type="caution">
    <text evidence="2">The sequence shown here is derived from an EMBL/GenBank/DDBJ whole genome shotgun (WGS) entry which is preliminary data.</text>
</comment>
<dbReference type="EMBL" id="QUZU01000020">
    <property type="protein sequence ID" value="TFY87981.1"/>
    <property type="molecule type" value="Genomic_DNA"/>
</dbReference>
<proteinExistence type="predicted"/>
<organism evidence="2 3">
    <name type="scientific">Pseudomonas kairouanensis</name>
    <dbReference type="NCBI Taxonomy" id="2293832"/>
    <lineage>
        <taxon>Bacteria</taxon>
        <taxon>Pseudomonadati</taxon>
        <taxon>Pseudomonadota</taxon>
        <taxon>Gammaproteobacteria</taxon>
        <taxon>Pseudomonadales</taxon>
        <taxon>Pseudomonadaceae</taxon>
        <taxon>Pseudomonas</taxon>
    </lineage>
</organism>
<sequence>MSNKTQVTQQDVPSLGRLSIPGLFPAHDWAPDIDGYLGRDSIDKPLLVYVSLPHDAHEGQLLELFRDNTQLPVAHTFVRKEDLQRAHVPLVLPAYAIYPSLIDTLVCRINQTGDYSQPMRLGVNLDFPVGADPDPLQSGHQGLSVGLPADIAIDGISEPRARQNVVIRVTPYSDMAAHDRLLLCWGNQKILRWVDPTEVGKTIDIRVHYTTILKARDSEGLLVTLQVRGYTGNLMVPSARWSAGAYVHVYAQGDTMESPVVVPMNDTTREITLADVADLPVTAYVFASRNVFETADKLHFHWVMTDAQGRTLTHSETQTVHKVGQSYTFNLANSQISKLGQGHLTMSYSLEKRDRILYSQSASATVNGQIHQWPAPKVIGVSEKGLLPSTGQATTVVLPWDDSWHSETRLTLVWQVPEPHCAVEYRCSRSVGERPDNNLIEFQVPALEVKRFEGRRSQMFCVIEQGQGYRDESRCLHLQVGPLQPQMQAPSIDRLNHGYFLDPGDVPNGVDVIIKGAPVGLIWLYWSGPKSHLGIPLLVQRPQDLTFHVPARYVQDNLNNTVKAYWTLTVADAPVRYSEVQTLHITRKKPKPRPAVPRKPGRRDNELPPIVIPNLFAPREGDTESDGAMGIRHAEQDYDVLLKKPAVIPLNSYIRLFWDSPTQPVSHLIVDERNINVDYFTIRVPKERIRSAWAYPFCIIKPPSDNETPTRPLAIWVDLTRPGGRDPNDEIPGHQGLAFVLPRDIEIDGVDDDRAKLNIDIEIQPYLNMGVFDTCFIAWGSQLVSHVVSASEVGNSFIMTVSYLTIQQAGDNDMLTVAMQVMNRAGSYPDEYARWSAPKTVRVGLDADLLEPPYLPRFLNDIVDLDILAGAPLEVHMYILRADAEVGDELLFIVQGVDAENLTIAHTELINIDRVPKLYSFWIGNKTITALADSTATLSYELYSINNKVKKYSRKLTAPIIGRYIPWPALDILEDDDKGYLSPDVSKATAVFYAQPGWTPEHWLTVSWTASDSDGTVTFFQQRLVGIIPPDGKMVFEFSSPDIVSFNGMIVSILYTLQDRQVNPEFRRNSLPLYLRVGELKKGLDFPIVHLAKGDWLGENLVPATGATGEIPFIETVKGDTLILEFLGETPELSDSLTFKLDDASAGKAVPFTLTKNLITANLNKRVALTYKLEREGQLPRFSKTLSLIIERRTPVLSDNFENIATQLVGPAGTVETSSMQILNVSGVSQCGVSGYLYTYAMMRVGQSISLSHETHADDNPQVVRLTFKFHYRFVKFAITWLHYPAEIKFFDGGTLLYTYRAQGLPNHLNEWIQYTASAGHIITHIDVTTTDHSFLDFFTYRL</sequence>
<evidence type="ECO:0000256" key="1">
    <source>
        <dbReference type="SAM" id="MobiDB-lite"/>
    </source>
</evidence>
<accession>A0A4Z0ANN2</accession>